<evidence type="ECO:0000256" key="5">
    <source>
        <dbReference type="ARBA" id="ARBA00022982"/>
    </source>
</evidence>
<keyword evidence="6" id="KW-0408">Iron</keyword>
<evidence type="ECO:0000256" key="7">
    <source>
        <dbReference type="ARBA" id="ARBA00023014"/>
    </source>
</evidence>
<keyword evidence="3" id="KW-0001">2Fe-2S</keyword>
<dbReference type="SUPFAM" id="SSF54292">
    <property type="entry name" value="2Fe-2S ferredoxin-like"/>
    <property type="match status" value="1"/>
</dbReference>
<gene>
    <name evidence="11" type="ORF">BAU07_05360</name>
</gene>
<dbReference type="InterPro" id="IPR012675">
    <property type="entry name" value="Beta-grasp_dom_sf"/>
</dbReference>
<dbReference type="STRING" id="463014.BAU07_05360"/>
<dbReference type="PROSITE" id="PS51085">
    <property type="entry name" value="2FE2S_FER_2"/>
    <property type="match status" value="1"/>
</dbReference>
<evidence type="ECO:0000259" key="10">
    <source>
        <dbReference type="PROSITE" id="PS51085"/>
    </source>
</evidence>
<comment type="similarity">
    <text evidence="1">Belongs to the 2Fe2S plant-type ferredoxin family.</text>
</comment>
<evidence type="ECO:0000313" key="12">
    <source>
        <dbReference type="Proteomes" id="UP000091926"/>
    </source>
</evidence>
<protein>
    <recommendedName>
        <fullName evidence="10">2Fe-2S ferredoxin-type domain-containing protein</fullName>
    </recommendedName>
</protein>
<evidence type="ECO:0000256" key="6">
    <source>
        <dbReference type="ARBA" id="ARBA00023004"/>
    </source>
</evidence>
<dbReference type="OrthoDB" id="9806195at2"/>
<dbReference type="GO" id="GO:0046872">
    <property type="term" value="F:metal ion binding"/>
    <property type="evidence" value="ECO:0007669"/>
    <property type="project" value="UniProtKB-KW"/>
</dbReference>
<evidence type="ECO:0000313" key="11">
    <source>
        <dbReference type="EMBL" id="ANN76623.1"/>
    </source>
</evidence>
<dbReference type="AlphaFoldDB" id="A0A193GAG6"/>
<dbReference type="KEGG" id="bfz:BAU07_05360"/>
<evidence type="ECO:0000256" key="8">
    <source>
        <dbReference type="ARBA" id="ARBA00034078"/>
    </source>
</evidence>
<keyword evidence="12" id="KW-1185">Reference proteome</keyword>
<keyword evidence="5" id="KW-0249">Electron transport</keyword>
<sequence>MTDTPDPTDSAAYAVTLLPGQWRFLATGDDTLLAAAARAGVRIPSACRNGTCRTCMCRLAQGEVAYPGGRPGLTADEMEEGWILACVARPRADLRIDAPGASALEKTTPRPIITGPRR</sequence>
<dbReference type="PANTHER" id="PTHR43112:SF3">
    <property type="entry name" value="FERREDOXIN-2, CHLOROPLASTIC"/>
    <property type="match status" value="1"/>
</dbReference>
<organism evidence="11 12">
    <name type="scientific">Bordetella flabilis</name>
    <dbReference type="NCBI Taxonomy" id="463014"/>
    <lineage>
        <taxon>Bacteria</taxon>
        <taxon>Pseudomonadati</taxon>
        <taxon>Pseudomonadota</taxon>
        <taxon>Betaproteobacteria</taxon>
        <taxon>Burkholderiales</taxon>
        <taxon>Alcaligenaceae</taxon>
        <taxon>Bordetella</taxon>
    </lineage>
</organism>
<evidence type="ECO:0000256" key="3">
    <source>
        <dbReference type="ARBA" id="ARBA00022714"/>
    </source>
</evidence>
<evidence type="ECO:0000256" key="9">
    <source>
        <dbReference type="SAM" id="MobiDB-lite"/>
    </source>
</evidence>
<dbReference type="EMBL" id="CP016172">
    <property type="protein sequence ID" value="ANN76623.1"/>
    <property type="molecule type" value="Genomic_DNA"/>
</dbReference>
<dbReference type="InterPro" id="IPR001041">
    <property type="entry name" value="2Fe-2S_ferredoxin-type"/>
</dbReference>
<comment type="cofactor">
    <cofactor evidence="8">
        <name>[2Fe-2S] cluster</name>
        <dbReference type="ChEBI" id="CHEBI:190135"/>
    </cofactor>
</comment>
<proteinExistence type="inferred from homology"/>
<dbReference type="Gene3D" id="3.10.20.30">
    <property type="match status" value="1"/>
</dbReference>
<keyword evidence="2" id="KW-0813">Transport</keyword>
<evidence type="ECO:0000256" key="1">
    <source>
        <dbReference type="ARBA" id="ARBA00007874"/>
    </source>
</evidence>
<feature type="domain" description="2Fe-2S ferredoxin-type" evidence="10">
    <location>
        <begin position="13"/>
        <end position="102"/>
    </location>
</feature>
<accession>A0A193GAG6</accession>
<feature type="region of interest" description="Disordered" evidence="9">
    <location>
        <begin position="99"/>
        <end position="118"/>
    </location>
</feature>
<dbReference type="Proteomes" id="UP000091926">
    <property type="component" value="Chromosome"/>
</dbReference>
<evidence type="ECO:0000256" key="4">
    <source>
        <dbReference type="ARBA" id="ARBA00022723"/>
    </source>
</evidence>
<keyword evidence="4" id="KW-0479">Metal-binding</keyword>
<dbReference type="CDD" id="cd00207">
    <property type="entry name" value="fer2"/>
    <property type="match status" value="1"/>
</dbReference>
<keyword evidence="7" id="KW-0411">Iron-sulfur</keyword>
<dbReference type="PANTHER" id="PTHR43112">
    <property type="entry name" value="FERREDOXIN"/>
    <property type="match status" value="1"/>
</dbReference>
<evidence type="ECO:0000256" key="2">
    <source>
        <dbReference type="ARBA" id="ARBA00022448"/>
    </source>
</evidence>
<dbReference type="InterPro" id="IPR036010">
    <property type="entry name" value="2Fe-2S_ferredoxin-like_sf"/>
</dbReference>
<reference evidence="11 12" key="1">
    <citation type="submission" date="2016-06" db="EMBL/GenBank/DDBJ databases">
        <title>Complete genome sequences of Bordetella bronchialis and Bordetella flabilis.</title>
        <authorList>
            <person name="LiPuma J.J."/>
            <person name="Spilker T."/>
        </authorList>
    </citation>
    <scope>NUCLEOTIDE SEQUENCE [LARGE SCALE GENOMIC DNA]</scope>
    <source>
        <strain evidence="11 12">AU10664</strain>
    </source>
</reference>
<name>A0A193GAG6_9BORD</name>
<dbReference type="Pfam" id="PF00111">
    <property type="entry name" value="Fer2"/>
    <property type="match status" value="1"/>
</dbReference>
<dbReference type="RefSeq" id="WP_066654773.1">
    <property type="nucleotide sequence ID" value="NZ_CBCSCL010000016.1"/>
</dbReference>
<dbReference type="GO" id="GO:0051537">
    <property type="term" value="F:2 iron, 2 sulfur cluster binding"/>
    <property type="evidence" value="ECO:0007669"/>
    <property type="project" value="UniProtKB-KW"/>
</dbReference>